<dbReference type="Proteomes" id="UP000441389">
    <property type="component" value="Unassembled WGS sequence"/>
</dbReference>
<organism evidence="1 2">
    <name type="scientific">Sphingomonas horti</name>
    <dbReference type="NCBI Taxonomy" id="2682842"/>
    <lineage>
        <taxon>Bacteria</taxon>
        <taxon>Pseudomonadati</taxon>
        <taxon>Pseudomonadota</taxon>
        <taxon>Alphaproteobacteria</taxon>
        <taxon>Sphingomonadales</taxon>
        <taxon>Sphingomonadaceae</taxon>
        <taxon>Sphingomonas</taxon>
    </lineage>
</organism>
<evidence type="ECO:0000313" key="1">
    <source>
        <dbReference type="EMBL" id="MVO76868.1"/>
    </source>
</evidence>
<name>A0A6I4IY20_9SPHN</name>
<gene>
    <name evidence="1" type="ORF">GON01_02805</name>
</gene>
<sequence length="611" mass="66536">MTEIARPAAAVMWPIVPLERESLMGWITRTAHENVLPSPYSILRRTGLSYTAKPIAALLSIEAAPLLATSLGADQASVEARMLGAGPSSAYVQLNGVPVRRKAVVTNVRRFSPATLGRAKTHLTAWSLRTLPFCSESWEFLQDSCADCGQVQRWRQAQDQRRCDMCNADLTVQRAELVDPALRADLYELCTLAYGTSADGQRVAAGLPQELASLSAGALLEITSLAAGIVDPELRFSFRARTHLGEQQQVVSAHAEAWTLLKGYPDSLGTLAARLGGANATPQARAARGRIRNILDGHARGELLPEVQCLADALRTSDSLNLDRQGDADMRVKPAAWILGATEGEVAAARDAKVLKSRFGFRHGALRSSLDREEIEYLGEVRVDRLAAHSLAGELGLPRYAGEQLLSTATVRRHDHPWLLARYRSAQTTHSDLAAFKASLRNSQVQAEIENPVPLACLMRRIGGGPKPWGTVLGMMAQARLPFRLKDDGTAPNSILVPAANAHQITALGTGEWQEDYTWEDAMDILNLSTKHQEALASLEGQREKGKGWRLSVSDLREKACSFISLGELVARLDKPVPTVTSLVRHKGLGARGLFGWDRKTTEAELSELLL</sequence>
<proteinExistence type="predicted"/>
<evidence type="ECO:0008006" key="3">
    <source>
        <dbReference type="Google" id="ProtNLM"/>
    </source>
</evidence>
<reference evidence="1 2" key="1">
    <citation type="submission" date="2019-12" db="EMBL/GenBank/DDBJ databases">
        <authorList>
            <person name="Huq M.A."/>
        </authorList>
    </citation>
    <scope>NUCLEOTIDE SEQUENCE [LARGE SCALE GENOMIC DNA]</scope>
    <source>
        <strain evidence="1 2">MAH-20</strain>
    </source>
</reference>
<keyword evidence="2" id="KW-1185">Reference proteome</keyword>
<protein>
    <recommendedName>
        <fullName evidence="3">TniQ family protein</fullName>
    </recommendedName>
</protein>
<dbReference type="AlphaFoldDB" id="A0A6I4IY20"/>
<dbReference type="EMBL" id="WQMS01000002">
    <property type="protein sequence ID" value="MVO76868.1"/>
    <property type="molecule type" value="Genomic_DNA"/>
</dbReference>
<evidence type="ECO:0000313" key="2">
    <source>
        <dbReference type="Proteomes" id="UP000441389"/>
    </source>
</evidence>
<comment type="caution">
    <text evidence="1">The sequence shown here is derived from an EMBL/GenBank/DDBJ whole genome shotgun (WGS) entry which is preliminary data.</text>
</comment>
<accession>A0A6I4IY20</accession>
<dbReference type="RefSeq" id="WP_157025846.1">
    <property type="nucleotide sequence ID" value="NZ_WQMS01000002.1"/>
</dbReference>